<evidence type="ECO:0000313" key="3">
    <source>
        <dbReference type="EMBL" id="KAJ6446522.1"/>
    </source>
</evidence>
<comment type="caution">
    <text evidence="3">The sequence shown here is derived from an EMBL/GenBank/DDBJ whole genome shotgun (WGS) entry which is preliminary data.</text>
</comment>
<dbReference type="Proteomes" id="UP001163105">
    <property type="component" value="Unassembled WGS sequence"/>
</dbReference>
<feature type="compositionally biased region" description="Low complexity" evidence="1">
    <location>
        <begin position="220"/>
        <end position="230"/>
    </location>
</feature>
<keyword evidence="2" id="KW-1133">Transmembrane helix</keyword>
<keyword evidence="2" id="KW-0812">Transmembrane</keyword>
<dbReference type="PANTHER" id="PTHR42032">
    <property type="entry name" value="YALI0E30679P"/>
    <property type="match status" value="1"/>
</dbReference>
<proteinExistence type="predicted"/>
<feature type="compositionally biased region" description="Low complexity" evidence="1">
    <location>
        <begin position="1"/>
        <end position="72"/>
    </location>
</feature>
<gene>
    <name evidence="3" type="ORF">O9K51_01295</name>
</gene>
<protein>
    <submittedName>
        <fullName evidence="3">Uncharacterized protein</fullName>
    </submittedName>
</protein>
<evidence type="ECO:0000313" key="4">
    <source>
        <dbReference type="Proteomes" id="UP001163105"/>
    </source>
</evidence>
<evidence type="ECO:0000256" key="1">
    <source>
        <dbReference type="SAM" id="MobiDB-lite"/>
    </source>
</evidence>
<feature type="transmembrane region" description="Helical" evidence="2">
    <location>
        <begin position="268"/>
        <end position="288"/>
    </location>
</feature>
<accession>A0AB34G710</accession>
<reference evidence="3" key="1">
    <citation type="submission" date="2023-01" db="EMBL/GenBank/DDBJ databases">
        <title>The growth and conidiation of Purpureocillium lavendulum are regulated by nitrogen source and histone H3K14 acetylation.</title>
        <authorList>
            <person name="Tang P."/>
            <person name="Han J."/>
            <person name="Zhang C."/>
            <person name="Tang P."/>
            <person name="Qi F."/>
            <person name="Zhang K."/>
            <person name="Liang L."/>
        </authorList>
    </citation>
    <scope>NUCLEOTIDE SEQUENCE</scope>
    <source>
        <strain evidence="3">YMF1.00683</strain>
    </source>
</reference>
<feature type="region of interest" description="Disordered" evidence="1">
    <location>
        <begin position="212"/>
        <end position="255"/>
    </location>
</feature>
<feature type="region of interest" description="Disordered" evidence="1">
    <location>
        <begin position="1"/>
        <end position="118"/>
    </location>
</feature>
<dbReference type="PANTHER" id="PTHR42032:SF1">
    <property type="entry name" value="YALI0E30679P"/>
    <property type="match status" value="1"/>
</dbReference>
<dbReference type="EMBL" id="JAQHRD010000001">
    <property type="protein sequence ID" value="KAJ6446522.1"/>
    <property type="molecule type" value="Genomic_DNA"/>
</dbReference>
<feature type="region of interest" description="Disordered" evidence="1">
    <location>
        <begin position="502"/>
        <end position="539"/>
    </location>
</feature>
<sequence length="539" mass="57102">MGAASDASPGGPSTAAAGAAAGAAAAKSTPAPAPSSSSSAPARPTAVPSQGKGTAAAGASASSSGFSGPPGHAMRRTRTFDNGSDSFSFPARRRPSLASRSSASNDGGMGRRSSNFSDYSSEARDIINPRVQAGTAQVPVPEASSLASLSLAFALLPAVAGALFKNGHTVVTDVLLLGLAGVFLHWSVTQPWVWYHSAQQMRIENEPDDEVVIDDEDSSTDGPSPSSPLDDVPEEDEAPQLPPRPRSRQKQPSTPQRNALRELYLHEVLALVACLVLPLVSAFLLHAIRSQLSRPSEGLVSNYNLTIFLLISELRVFSHMIKLVQARTLYLQRVVHGNPFGSPLAGGAGVGNDSAEVIEDMLGRIQRLEARSAADEALALEQSAGGPDSARAKREAVVARDVRNAIQPELDALNRAVRRYEKKATLLQLQTEARFSGLDDRLDDAIALAAAAEKNSVASRNLVARAVESVTAVVLFPFHAMLELLVLPLRPLLALVARNRRGREHHPQAKQQQGRGSRAGKAPATVRYNGDRVPTRVMR</sequence>
<dbReference type="AlphaFoldDB" id="A0AB34G710"/>
<feature type="compositionally biased region" description="Basic and acidic residues" evidence="1">
    <location>
        <begin position="529"/>
        <end position="539"/>
    </location>
</feature>
<name>A0AB34G710_9HYPO</name>
<keyword evidence="2" id="KW-0472">Membrane</keyword>
<feature type="transmembrane region" description="Helical" evidence="2">
    <location>
        <begin position="176"/>
        <end position="195"/>
    </location>
</feature>
<evidence type="ECO:0000256" key="2">
    <source>
        <dbReference type="SAM" id="Phobius"/>
    </source>
</evidence>
<keyword evidence="4" id="KW-1185">Reference proteome</keyword>
<organism evidence="3 4">
    <name type="scientific">Purpureocillium lavendulum</name>
    <dbReference type="NCBI Taxonomy" id="1247861"/>
    <lineage>
        <taxon>Eukaryota</taxon>
        <taxon>Fungi</taxon>
        <taxon>Dikarya</taxon>
        <taxon>Ascomycota</taxon>
        <taxon>Pezizomycotina</taxon>
        <taxon>Sordariomycetes</taxon>
        <taxon>Hypocreomycetidae</taxon>
        <taxon>Hypocreales</taxon>
        <taxon>Ophiocordycipitaceae</taxon>
        <taxon>Purpureocillium</taxon>
    </lineage>
</organism>
<feature type="transmembrane region" description="Helical" evidence="2">
    <location>
        <begin position="146"/>
        <end position="164"/>
    </location>
</feature>